<feature type="domain" description="Magnesium transporter MgtE intracellular" evidence="3">
    <location>
        <begin position="94"/>
        <end position="171"/>
    </location>
</feature>
<protein>
    <recommendedName>
        <fullName evidence="3">Magnesium transporter MgtE intracellular domain-containing protein</fullName>
    </recommendedName>
</protein>
<feature type="coiled-coil region" evidence="1">
    <location>
        <begin position="59"/>
        <end position="107"/>
    </location>
</feature>
<reference evidence="4 5" key="1">
    <citation type="journal article" date="2016" name="Int. J. Syst. Evol. Microbiol.">
        <title>Caldimicrobium thiodismutans sp. nov., a sulfur-disproportionating bacterium isolated from a hot spring, and emended description of the genus Caldimicrobium.</title>
        <authorList>
            <person name="Kojima H."/>
            <person name="Umezawa K."/>
            <person name="Fukui M."/>
        </authorList>
    </citation>
    <scope>NUCLEOTIDE SEQUENCE [LARGE SCALE GENOMIC DNA]</scope>
    <source>
        <strain evidence="4 5">TF1</strain>
    </source>
</reference>
<keyword evidence="2" id="KW-1133">Transmembrane helix</keyword>
<evidence type="ECO:0000256" key="1">
    <source>
        <dbReference type="SAM" id="Coils"/>
    </source>
</evidence>
<dbReference type="Gene3D" id="1.25.60.10">
    <property type="entry name" value="MgtE N-terminal domain-like"/>
    <property type="match status" value="1"/>
</dbReference>
<keyword evidence="1" id="KW-0175">Coiled coil</keyword>
<sequence>MIKGKTLFRAIVAIFLVKFSLGLIYIFSELPLLSAKEAQPNYTCPPEISESLYFERERLLQKERALESRERELKLLEKRIEEQMNALNQLSSEVEEKLNRISAIQDERVKLLVKAYSEMRPAKAAQLLINMDKEMAVKILSQLKSNQVASILSAMPPEKAATLAEALSGYPPKEY</sequence>
<dbReference type="PATRIC" id="fig|1653476.3.peg.207"/>
<dbReference type="Pfam" id="PF03448">
    <property type="entry name" value="MgtE_N"/>
    <property type="match status" value="1"/>
</dbReference>
<evidence type="ECO:0000256" key="2">
    <source>
        <dbReference type="SAM" id="Phobius"/>
    </source>
</evidence>
<keyword evidence="2" id="KW-0812">Transmembrane</keyword>
<dbReference type="OrthoDB" id="9798710at2"/>
<evidence type="ECO:0000313" key="4">
    <source>
        <dbReference type="EMBL" id="BAU22601.1"/>
    </source>
</evidence>
<evidence type="ECO:0000313" key="5">
    <source>
        <dbReference type="Proteomes" id="UP000068196"/>
    </source>
</evidence>
<feature type="transmembrane region" description="Helical" evidence="2">
    <location>
        <begin position="7"/>
        <end position="27"/>
    </location>
</feature>
<organism evidence="4 5">
    <name type="scientific">Caldimicrobium thiodismutans</name>
    <dbReference type="NCBI Taxonomy" id="1653476"/>
    <lineage>
        <taxon>Bacteria</taxon>
        <taxon>Pseudomonadati</taxon>
        <taxon>Thermodesulfobacteriota</taxon>
        <taxon>Thermodesulfobacteria</taxon>
        <taxon>Thermodesulfobacteriales</taxon>
        <taxon>Thermodesulfobacteriaceae</taxon>
        <taxon>Caldimicrobium</taxon>
    </lineage>
</organism>
<gene>
    <name evidence="4" type="ORF">THC_0201</name>
</gene>
<dbReference type="KEGG" id="cthi:THC_0201"/>
<keyword evidence="2" id="KW-0472">Membrane</keyword>
<dbReference type="InterPro" id="IPR038076">
    <property type="entry name" value="MgtE_N_sf"/>
</dbReference>
<accession>A0A0U5AXY4</accession>
<dbReference type="SUPFAM" id="SSF158791">
    <property type="entry name" value="MgtE N-terminal domain-like"/>
    <property type="match status" value="1"/>
</dbReference>
<name>A0A0U5AXY4_9BACT</name>
<dbReference type="EMBL" id="AP014945">
    <property type="protein sequence ID" value="BAU22601.1"/>
    <property type="molecule type" value="Genomic_DNA"/>
</dbReference>
<dbReference type="Proteomes" id="UP000068196">
    <property type="component" value="Chromosome"/>
</dbReference>
<dbReference type="AlphaFoldDB" id="A0A0U5AXY4"/>
<proteinExistence type="predicted"/>
<dbReference type="RefSeq" id="WP_068512046.1">
    <property type="nucleotide sequence ID" value="NZ_AP014945.1"/>
</dbReference>
<keyword evidence="5" id="KW-1185">Reference proteome</keyword>
<dbReference type="InterPro" id="IPR006668">
    <property type="entry name" value="Mg_transptr_MgtE_intracell_dom"/>
</dbReference>
<evidence type="ECO:0000259" key="3">
    <source>
        <dbReference type="Pfam" id="PF03448"/>
    </source>
</evidence>
<dbReference type="STRING" id="1653476.THC_0201"/>
<reference evidence="5" key="2">
    <citation type="journal article" date="2016" name="Int. J. Syst. Evol. Microbiol.">
        <title>Caldimicrobium thiodismutans sp. nov., a sulfur-disproportionating bacterium isolated from a hot spring.</title>
        <authorList>
            <person name="Kojima H."/>
            <person name="Umezawa K."/>
            <person name="Fukui M."/>
        </authorList>
    </citation>
    <scope>NUCLEOTIDE SEQUENCE [LARGE SCALE GENOMIC DNA]</scope>
    <source>
        <strain evidence="5">TF1</strain>
    </source>
</reference>